<feature type="domain" description="Metallo-beta-lactamase" evidence="5">
    <location>
        <begin position="105"/>
        <end position="308"/>
    </location>
</feature>
<evidence type="ECO:0000256" key="2">
    <source>
        <dbReference type="ARBA" id="ARBA00022723"/>
    </source>
</evidence>
<proteinExistence type="inferred from homology"/>
<dbReference type="SMART" id="SM00849">
    <property type="entry name" value="Lactamase_B"/>
    <property type="match status" value="1"/>
</dbReference>
<dbReference type="AlphaFoldDB" id="A0A517YQP3"/>
<evidence type="ECO:0000256" key="1">
    <source>
        <dbReference type="ARBA" id="ARBA00007749"/>
    </source>
</evidence>
<keyword evidence="2" id="KW-0479">Metal-binding</keyword>
<keyword evidence="7" id="KW-1185">Reference proteome</keyword>
<dbReference type="InterPro" id="IPR036866">
    <property type="entry name" value="RibonucZ/Hydroxyglut_hydro"/>
</dbReference>
<evidence type="ECO:0000313" key="7">
    <source>
        <dbReference type="Proteomes" id="UP000317369"/>
    </source>
</evidence>
<dbReference type="SUPFAM" id="SSF56281">
    <property type="entry name" value="Metallo-hydrolase/oxidoreductase"/>
    <property type="match status" value="1"/>
</dbReference>
<dbReference type="GO" id="GO:0016787">
    <property type="term" value="F:hydrolase activity"/>
    <property type="evidence" value="ECO:0007669"/>
    <property type="project" value="UniProtKB-KW"/>
</dbReference>
<dbReference type="PANTHER" id="PTHR42978">
    <property type="entry name" value="QUORUM-QUENCHING LACTONASE YTNP-RELATED-RELATED"/>
    <property type="match status" value="1"/>
</dbReference>
<dbReference type="EMBL" id="CP036425">
    <property type="protein sequence ID" value="QDU32531.1"/>
    <property type="molecule type" value="Genomic_DNA"/>
</dbReference>
<dbReference type="EC" id="3.1.1.-" evidence="6"/>
<evidence type="ECO:0000313" key="6">
    <source>
        <dbReference type="EMBL" id="QDU32531.1"/>
    </source>
</evidence>
<dbReference type="RefSeq" id="WP_145074256.1">
    <property type="nucleotide sequence ID" value="NZ_CP036425.1"/>
</dbReference>
<dbReference type="Pfam" id="PF00753">
    <property type="entry name" value="Lactamase_B"/>
    <property type="match status" value="1"/>
</dbReference>
<dbReference type="KEGG" id="pcor:KS4_05630"/>
<dbReference type="GO" id="GO:0046872">
    <property type="term" value="F:metal ion binding"/>
    <property type="evidence" value="ECO:0007669"/>
    <property type="project" value="UniProtKB-KW"/>
</dbReference>
<dbReference type="OrthoDB" id="9802897at2"/>
<protein>
    <submittedName>
        <fullName evidence="6">Putative quorum-quenching lactonase YtnP</fullName>
        <ecNumber evidence="6">3.1.1.-</ecNumber>
    </submittedName>
</protein>
<dbReference type="CDD" id="cd07720">
    <property type="entry name" value="OPHC2-like_MBL-fold"/>
    <property type="match status" value="1"/>
</dbReference>
<evidence type="ECO:0000256" key="4">
    <source>
        <dbReference type="ARBA" id="ARBA00022833"/>
    </source>
</evidence>
<accession>A0A517YQP3</accession>
<dbReference type="Proteomes" id="UP000317369">
    <property type="component" value="Chromosome"/>
</dbReference>
<organism evidence="6 7">
    <name type="scientific">Poriferisphaera corsica</name>
    <dbReference type="NCBI Taxonomy" id="2528020"/>
    <lineage>
        <taxon>Bacteria</taxon>
        <taxon>Pseudomonadati</taxon>
        <taxon>Planctomycetota</taxon>
        <taxon>Phycisphaerae</taxon>
        <taxon>Phycisphaerales</taxon>
        <taxon>Phycisphaeraceae</taxon>
        <taxon>Poriferisphaera</taxon>
    </lineage>
</organism>
<dbReference type="InterPro" id="IPR051013">
    <property type="entry name" value="MBL_superfamily_lactonases"/>
</dbReference>
<dbReference type="PANTHER" id="PTHR42978:SF6">
    <property type="entry name" value="QUORUM-QUENCHING LACTONASE YTNP-RELATED"/>
    <property type="match status" value="1"/>
</dbReference>
<sequence>MPSNNDQYTLTRRAALTTMGIGVTASAILLNQSCSQAQSVPNSNTTEALQGAGFYRFNIGNMQCAVISDGQNVMPPKTFAQNASEAAINQVLEENYLSTKEIPTQINTMLVQTAGINILVDTGLGGGVGPNNGLTVKHLKRLGLEPKDIGIIVITHMHGDHIGGLFNDAGDKIYPNAELVISKQALDYWPNAGSSNDTQRMQRLVSGANEVLARYKGNVRTVIGDDEIVQGIKVVPLFGHTPGHIGLNIANGSDQLFYIADTVHMVYMQMPHPDWHVAFDMNPIEAEQTRKRVFELAAQERLLVAGSHIPFPALGHIRKQSVGSGFMWQPIIWVWNPA</sequence>
<gene>
    <name evidence="6" type="primary">ytnP</name>
    <name evidence="6" type="ORF">KS4_05630</name>
</gene>
<keyword evidence="3 6" id="KW-0378">Hydrolase</keyword>
<name>A0A517YQP3_9BACT</name>
<dbReference type="Gene3D" id="3.60.15.10">
    <property type="entry name" value="Ribonuclease Z/Hydroxyacylglutathione hydrolase-like"/>
    <property type="match status" value="1"/>
</dbReference>
<evidence type="ECO:0000259" key="5">
    <source>
        <dbReference type="SMART" id="SM00849"/>
    </source>
</evidence>
<comment type="similarity">
    <text evidence="1">Belongs to the metallo-beta-lactamase superfamily.</text>
</comment>
<reference evidence="6 7" key="1">
    <citation type="submission" date="2019-02" db="EMBL/GenBank/DDBJ databases">
        <title>Deep-cultivation of Planctomycetes and their phenomic and genomic characterization uncovers novel biology.</title>
        <authorList>
            <person name="Wiegand S."/>
            <person name="Jogler M."/>
            <person name="Boedeker C."/>
            <person name="Pinto D."/>
            <person name="Vollmers J."/>
            <person name="Rivas-Marin E."/>
            <person name="Kohn T."/>
            <person name="Peeters S.H."/>
            <person name="Heuer A."/>
            <person name="Rast P."/>
            <person name="Oberbeckmann S."/>
            <person name="Bunk B."/>
            <person name="Jeske O."/>
            <person name="Meyerdierks A."/>
            <person name="Storesund J.E."/>
            <person name="Kallscheuer N."/>
            <person name="Luecker S."/>
            <person name="Lage O.M."/>
            <person name="Pohl T."/>
            <person name="Merkel B.J."/>
            <person name="Hornburger P."/>
            <person name="Mueller R.-W."/>
            <person name="Bruemmer F."/>
            <person name="Labrenz M."/>
            <person name="Spormann A.M."/>
            <person name="Op den Camp H."/>
            <person name="Overmann J."/>
            <person name="Amann R."/>
            <person name="Jetten M.S.M."/>
            <person name="Mascher T."/>
            <person name="Medema M.H."/>
            <person name="Devos D.P."/>
            <person name="Kaster A.-K."/>
            <person name="Ovreas L."/>
            <person name="Rohde M."/>
            <person name="Galperin M.Y."/>
            <person name="Jogler C."/>
        </authorList>
    </citation>
    <scope>NUCLEOTIDE SEQUENCE [LARGE SCALE GENOMIC DNA]</scope>
    <source>
        <strain evidence="6 7">KS4</strain>
    </source>
</reference>
<evidence type="ECO:0000256" key="3">
    <source>
        <dbReference type="ARBA" id="ARBA00022801"/>
    </source>
</evidence>
<dbReference type="InterPro" id="IPR001279">
    <property type="entry name" value="Metallo-B-lactamas"/>
</dbReference>
<keyword evidence="4" id="KW-0862">Zinc</keyword>